<dbReference type="InterPro" id="IPR036995">
    <property type="entry name" value="MPG_sf"/>
</dbReference>
<dbReference type="FunFam" id="3.10.300.10:FF:000001">
    <property type="entry name" value="Putative 3-methyladenine DNA glycosylase"/>
    <property type="match status" value="1"/>
</dbReference>
<evidence type="ECO:0000256" key="1">
    <source>
        <dbReference type="ARBA" id="ARBA00009232"/>
    </source>
</evidence>
<organism evidence="6 7">
    <name type="scientific">Clostridium collagenovorans DSM 3089</name>
    <dbReference type="NCBI Taxonomy" id="1121306"/>
    <lineage>
        <taxon>Bacteria</taxon>
        <taxon>Bacillati</taxon>
        <taxon>Bacillota</taxon>
        <taxon>Clostridia</taxon>
        <taxon>Eubacteriales</taxon>
        <taxon>Clostridiaceae</taxon>
        <taxon>Clostridium</taxon>
    </lineage>
</organism>
<dbReference type="SUPFAM" id="SSF50486">
    <property type="entry name" value="FMT C-terminal domain-like"/>
    <property type="match status" value="1"/>
</dbReference>
<evidence type="ECO:0000256" key="2">
    <source>
        <dbReference type="ARBA" id="ARBA00022763"/>
    </source>
</evidence>
<dbReference type="Proteomes" id="UP000184526">
    <property type="component" value="Unassembled WGS sequence"/>
</dbReference>
<dbReference type="STRING" id="1121306.SAMN02745196_00217"/>
<evidence type="ECO:0000256" key="5">
    <source>
        <dbReference type="HAMAP-Rule" id="MF_00527"/>
    </source>
</evidence>
<dbReference type="PANTHER" id="PTHR10429:SF0">
    <property type="entry name" value="DNA-3-METHYLADENINE GLYCOSYLASE"/>
    <property type="match status" value="1"/>
</dbReference>
<dbReference type="GO" id="GO:0003905">
    <property type="term" value="F:alkylbase DNA N-glycosylase activity"/>
    <property type="evidence" value="ECO:0007669"/>
    <property type="project" value="InterPro"/>
</dbReference>
<dbReference type="HAMAP" id="MF_00527">
    <property type="entry name" value="3MGH"/>
    <property type="match status" value="1"/>
</dbReference>
<accession>A0A1M5SLE1</accession>
<evidence type="ECO:0000256" key="4">
    <source>
        <dbReference type="ARBA" id="ARBA00023204"/>
    </source>
</evidence>
<keyword evidence="7" id="KW-1185">Reference proteome</keyword>
<evidence type="ECO:0000256" key="3">
    <source>
        <dbReference type="ARBA" id="ARBA00022801"/>
    </source>
</evidence>
<dbReference type="Gene3D" id="3.10.300.10">
    <property type="entry name" value="Methylpurine-DNA glycosylase (MPG)"/>
    <property type="match status" value="1"/>
</dbReference>
<proteinExistence type="inferred from homology"/>
<dbReference type="NCBIfam" id="TIGR00567">
    <property type="entry name" value="3mg"/>
    <property type="match status" value="1"/>
</dbReference>
<dbReference type="OrthoDB" id="9794313at2"/>
<protein>
    <recommendedName>
        <fullName evidence="5">Putative 3-methyladenine DNA glycosylase</fullName>
        <ecNumber evidence="5">3.2.2.-</ecNumber>
    </recommendedName>
</protein>
<evidence type="ECO:0000313" key="7">
    <source>
        <dbReference type="Proteomes" id="UP000184526"/>
    </source>
</evidence>
<dbReference type="NCBIfam" id="NF002001">
    <property type="entry name" value="PRK00802.1-1"/>
    <property type="match status" value="1"/>
</dbReference>
<dbReference type="EMBL" id="FQXP01000003">
    <property type="protein sequence ID" value="SHH39364.1"/>
    <property type="molecule type" value="Genomic_DNA"/>
</dbReference>
<reference evidence="6 7" key="1">
    <citation type="submission" date="2016-11" db="EMBL/GenBank/DDBJ databases">
        <authorList>
            <person name="Jaros S."/>
            <person name="Januszkiewicz K."/>
            <person name="Wedrychowicz H."/>
        </authorList>
    </citation>
    <scope>NUCLEOTIDE SEQUENCE [LARGE SCALE GENOMIC DNA]</scope>
    <source>
        <strain evidence="6 7">DSM 3089</strain>
    </source>
</reference>
<evidence type="ECO:0000313" key="6">
    <source>
        <dbReference type="EMBL" id="SHH39364.1"/>
    </source>
</evidence>
<dbReference type="InterPro" id="IPR011034">
    <property type="entry name" value="Formyl_transferase-like_C_sf"/>
</dbReference>
<comment type="similarity">
    <text evidence="1 5">Belongs to the DNA glycosylase MPG family.</text>
</comment>
<dbReference type="CDD" id="cd00540">
    <property type="entry name" value="AAG"/>
    <property type="match status" value="1"/>
</dbReference>
<gene>
    <name evidence="6" type="ORF">SAMN02745196_00217</name>
</gene>
<keyword evidence="4 5" id="KW-0234">DNA repair</keyword>
<name>A0A1M5SLE1_9CLOT</name>
<sequence length="203" mass="23545">MKILKKEFYSRDARIVAKDLLGKYLVRNYDGNILIGKIVETEAYIGKIDKACHAYNNKRTPKVMPLYGEPGIAYIYSIYGMYKCFNVITGEYDNPQGVLIRAVEPINGVEIISQNRFNKAYEKLNKKEIINLTSGPAKLCIAFKLEKDLNNIDLFHEKLYLSEGISEKVEIIETTRIGIDYAEEAKEFNWRYYIKDNKYISKK</sequence>
<dbReference type="GO" id="GO:0003677">
    <property type="term" value="F:DNA binding"/>
    <property type="evidence" value="ECO:0007669"/>
    <property type="project" value="InterPro"/>
</dbReference>
<dbReference type="Pfam" id="PF02245">
    <property type="entry name" value="Pur_DNA_glyco"/>
    <property type="match status" value="1"/>
</dbReference>
<dbReference type="PANTHER" id="PTHR10429">
    <property type="entry name" value="DNA-3-METHYLADENINE GLYCOSYLASE"/>
    <property type="match status" value="1"/>
</dbReference>
<keyword evidence="3 5" id="KW-0378">Hydrolase</keyword>
<dbReference type="GO" id="GO:0006284">
    <property type="term" value="P:base-excision repair"/>
    <property type="evidence" value="ECO:0007669"/>
    <property type="project" value="InterPro"/>
</dbReference>
<dbReference type="RefSeq" id="WP_072829199.1">
    <property type="nucleotide sequence ID" value="NZ_FQXP01000003.1"/>
</dbReference>
<keyword evidence="2 5" id="KW-0227">DNA damage</keyword>
<dbReference type="AlphaFoldDB" id="A0A1M5SLE1"/>
<dbReference type="InterPro" id="IPR003180">
    <property type="entry name" value="MPG"/>
</dbReference>
<dbReference type="EC" id="3.2.2.-" evidence="5"/>